<feature type="region of interest" description="Disordered" evidence="1">
    <location>
        <begin position="1"/>
        <end position="21"/>
    </location>
</feature>
<dbReference type="EMBL" id="UGVC01000001">
    <property type="protein sequence ID" value="SUD90614.1"/>
    <property type="molecule type" value="Genomic_DNA"/>
</dbReference>
<dbReference type="AlphaFoldDB" id="A0A379LLG3"/>
<keyword evidence="3" id="KW-1185">Reference proteome</keyword>
<gene>
    <name evidence="2" type="ORF">NCTC10526_00953</name>
</gene>
<evidence type="ECO:0000256" key="1">
    <source>
        <dbReference type="SAM" id="MobiDB-lite"/>
    </source>
</evidence>
<proteinExistence type="predicted"/>
<feature type="compositionally biased region" description="Polar residues" evidence="1">
    <location>
        <begin position="1"/>
        <end position="15"/>
    </location>
</feature>
<sequence length="98" mass="10417">MANIQTDSEGNQGSGTLNFTTDTLTTKDIINTATNDQRNLGGSMSIGTGKQGQSINNVGVQVGHTANDFESVTNEPPRLYRRVDCLSQAALSDSLRLS</sequence>
<reference evidence="2 3" key="1">
    <citation type="submission" date="2018-06" db="EMBL/GenBank/DDBJ databases">
        <authorList>
            <consortium name="Pathogen Informatics"/>
            <person name="Doyle S."/>
        </authorList>
    </citation>
    <scope>NUCLEOTIDE SEQUENCE [LARGE SCALE GENOMIC DNA]</scope>
    <source>
        <strain evidence="2 3">NCTC10526</strain>
    </source>
</reference>
<protein>
    <submittedName>
        <fullName evidence="2">Uncharacterized protein</fullName>
    </submittedName>
</protein>
<name>A0A379LLG3_9GAMM</name>
<dbReference type="Proteomes" id="UP000254123">
    <property type="component" value="Unassembled WGS sequence"/>
</dbReference>
<dbReference type="RefSeq" id="WP_028859976.1">
    <property type="nucleotide sequence ID" value="NZ_CAJHAQ010000001.1"/>
</dbReference>
<evidence type="ECO:0000313" key="3">
    <source>
        <dbReference type="Proteomes" id="UP000254123"/>
    </source>
</evidence>
<dbReference type="STRING" id="1123034.GCA_000685805_02576"/>
<evidence type="ECO:0000313" key="2">
    <source>
        <dbReference type="EMBL" id="SUD90614.1"/>
    </source>
</evidence>
<organism evidence="2 3">
    <name type="scientific">Psychrobacter phenylpyruvicus</name>
    <dbReference type="NCBI Taxonomy" id="29432"/>
    <lineage>
        <taxon>Bacteria</taxon>
        <taxon>Pseudomonadati</taxon>
        <taxon>Pseudomonadota</taxon>
        <taxon>Gammaproteobacteria</taxon>
        <taxon>Moraxellales</taxon>
        <taxon>Moraxellaceae</taxon>
        <taxon>Psychrobacter</taxon>
    </lineage>
</organism>
<accession>A0A379LLG3</accession>